<reference evidence="3" key="1">
    <citation type="submission" date="2021-07" db="EMBL/GenBank/DDBJ databases">
        <authorList>
            <person name="Durling M."/>
        </authorList>
    </citation>
    <scope>NUCLEOTIDE SEQUENCE</scope>
</reference>
<proteinExistence type="predicted"/>
<gene>
    <name evidence="3" type="ORF">HYFRA_00006373</name>
</gene>
<evidence type="ECO:0000313" key="3">
    <source>
        <dbReference type="EMBL" id="CAG8950976.1"/>
    </source>
</evidence>
<feature type="compositionally biased region" description="Basic and acidic residues" evidence="1">
    <location>
        <begin position="128"/>
        <end position="137"/>
    </location>
</feature>
<dbReference type="Proteomes" id="UP000696280">
    <property type="component" value="Unassembled WGS sequence"/>
</dbReference>
<feature type="chain" id="PRO_5040341356" evidence="2">
    <location>
        <begin position="20"/>
        <end position="191"/>
    </location>
</feature>
<feature type="signal peptide" evidence="2">
    <location>
        <begin position="1"/>
        <end position="19"/>
    </location>
</feature>
<feature type="region of interest" description="Disordered" evidence="1">
    <location>
        <begin position="126"/>
        <end position="191"/>
    </location>
</feature>
<dbReference type="EMBL" id="CAJVRL010000039">
    <property type="protein sequence ID" value="CAG8950976.1"/>
    <property type="molecule type" value="Genomic_DNA"/>
</dbReference>
<accession>A0A9N9PLC8</accession>
<dbReference type="OrthoDB" id="10393040at2759"/>
<organism evidence="3 4">
    <name type="scientific">Hymenoscyphus fraxineus</name>
    <dbReference type="NCBI Taxonomy" id="746836"/>
    <lineage>
        <taxon>Eukaryota</taxon>
        <taxon>Fungi</taxon>
        <taxon>Dikarya</taxon>
        <taxon>Ascomycota</taxon>
        <taxon>Pezizomycotina</taxon>
        <taxon>Leotiomycetes</taxon>
        <taxon>Helotiales</taxon>
        <taxon>Helotiaceae</taxon>
        <taxon>Hymenoscyphus</taxon>
    </lineage>
</organism>
<evidence type="ECO:0000313" key="4">
    <source>
        <dbReference type="Proteomes" id="UP000696280"/>
    </source>
</evidence>
<evidence type="ECO:0000256" key="2">
    <source>
        <dbReference type="SAM" id="SignalP"/>
    </source>
</evidence>
<comment type="caution">
    <text evidence="3">The sequence shown here is derived from an EMBL/GenBank/DDBJ whole genome shotgun (WGS) entry which is preliminary data.</text>
</comment>
<keyword evidence="4" id="KW-1185">Reference proteome</keyword>
<keyword evidence="2" id="KW-0732">Signal</keyword>
<sequence>MLVPSIFAATAVLCTVVSGIPLEQYNKATVPPLDTVTGADEVSKKVVPEPVPEPVHLQTYNKATVPPLDTATGADGVSKKVVPEPVYLRTYNTATMPPLRTAMEPAQVDVVPLSQKKHNEPIIQESTIRWEPDEVIQKRGPGIGKPSSPVSGKPGTEKPKPKFQWPWSKKPVYNPPIPPKPKNWANAKHEF</sequence>
<evidence type="ECO:0000256" key="1">
    <source>
        <dbReference type="SAM" id="MobiDB-lite"/>
    </source>
</evidence>
<protein>
    <submittedName>
        <fullName evidence="3">Uncharacterized protein</fullName>
    </submittedName>
</protein>
<name>A0A9N9PLC8_9HELO</name>
<dbReference type="AlphaFoldDB" id="A0A9N9PLC8"/>